<feature type="compositionally biased region" description="Polar residues" evidence="1">
    <location>
        <begin position="213"/>
        <end position="224"/>
    </location>
</feature>
<organism evidence="3 4">
    <name type="scientific">Aspergillus versicolor CBS 583.65</name>
    <dbReference type="NCBI Taxonomy" id="1036611"/>
    <lineage>
        <taxon>Eukaryota</taxon>
        <taxon>Fungi</taxon>
        <taxon>Dikarya</taxon>
        <taxon>Ascomycota</taxon>
        <taxon>Pezizomycotina</taxon>
        <taxon>Eurotiomycetes</taxon>
        <taxon>Eurotiomycetidae</taxon>
        <taxon>Eurotiales</taxon>
        <taxon>Aspergillaceae</taxon>
        <taxon>Aspergillus</taxon>
        <taxon>Aspergillus subgen. Nidulantes</taxon>
    </lineage>
</organism>
<evidence type="ECO:0000313" key="4">
    <source>
        <dbReference type="Proteomes" id="UP000184073"/>
    </source>
</evidence>
<dbReference type="VEuPathDB" id="FungiDB:ASPVEDRAFT_183745"/>
<feature type="region of interest" description="Disordered" evidence="1">
    <location>
        <begin position="50"/>
        <end position="78"/>
    </location>
</feature>
<sequence length="321" mass="34532">MPTPVAKGIIIGVAALVAAGIAVYESPQFRRWVDNSRRKLAMTLHNLGDEVDPGEADSPYRHDISMTEEPGPAAEDRRRIAREEIQRRRSFLEERHKKRSNSSLGTFDTLVDDRGHLLDSQDQGNSAARSTAVDLGASQPMQRGKQPEPPAAESTVIYDAEPVPEQDKLRLDIPTPRSRASSVTAADFTPVSEVSDGMSASIVSRQSADEHQPGTSSSSHTEGNLSDVIYAHPDSTASGPAQDARSPFSDLEGLRFTQDRAPTPPTPSTADNFSHVAVDASSDGVLSEFEGSLGGAATPASWSEVSSEISNDEYNHHGFRS</sequence>
<feature type="region of interest" description="Disordered" evidence="1">
    <location>
        <begin position="116"/>
        <end position="273"/>
    </location>
</feature>
<protein>
    <submittedName>
        <fullName evidence="3">Uncharacterized protein</fullName>
    </submittedName>
</protein>
<accession>A0A1L9P727</accession>
<dbReference type="OrthoDB" id="3926760at2759"/>
<feature type="transmembrane region" description="Helical" evidence="2">
    <location>
        <begin position="6"/>
        <end position="24"/>
    </location>
</feature>
<evidence type="ECO:0000313" key="3">
    <source>
        <dbReference type="EMBL" id="OJI97243.1"/>
    </source>
</evidence>
<dbReference type="RefSeq" id="XP_040663006.1">
    <property type="nucleotide sequence ID" value="XM_040808914.1"/>
</dbReference>
<evidence type="ECO:0000256" key="2">
    <source>
        <dbReference type="SAM" id="Phobius"/>
    </source>
</evidence>
<reference evidence="4" key="1">
    <citation type="journal article" date="2017" name="Genome Biol.">
        <title>Comparative genomics reveals high biological diversity and specific adaptations in the industrially and medically important fungal genus Aspergillus.</title>
        <authorList>
            <person name="de Vries R.P."/>
            <person name="Riley R."/>
            <person name="Wiebenga A."/>
            <person name="Aguilar-Osorio G."/>
            <person name="Amillis S."/>
            <person name="Uchima C.A."/>
            <person name="Anderluh G."/>
            <person name="Asadollahi M."/>
            <person name="Askin M."/>
            <person name="Barry K."/>
            <person name="Battaglia E."/>
            <person name="Bayram O."/>
            <person name="Benocci T."/>
            <person name="Braus-Stromeyer S.A."/>
            <person name="Caldana C."/>
            <person name="Canovas D."/>
            <person name="Cerqueira G.C."/>
            <person name="Chen F."/>
            <person name="Chen W."/>
            <person name="Choi C."/>
            <person name="Clum A."/>
            <person name="Dos Santos R.A."/>
            <person name="Damasio A.R."/>
            <person name="Diallinas G."/>
            <person name="Emri T."/>
            <person name="Fekete E."/>
            <person name="Flipphi M."/>
            <person name="Freyberg S."/>
            <person name="Gallo A."/>
            <person name="Gournas C."/>
            <person name="Habgood R."/>
            <person name="Hainaut M."/>
            <person name="Harispe M.L."/>
            <person name="Henrissat B."/>
            <person name="Hilden K.S."/>
            <person name="Hope R."/>
            <person name="Hossain A."/>
            <person name="Karabika E."/>
            <person name="Karaffa L."/>
            <person name="Karanyi Z."/>
            <person name="Krasevec N."/>
            <person name="Kuo A."/>
            <person name="Kusch H."/>
            <person name="LaButti K."/>
            <person name="Lagendijk E.L."/>
            <person name="Lapidus A."/>
            <person name="Levasseur A."/>
            <person name="Lindquist E."/>
            <person name="Lipzen A."/>
            <person name="Logrieco A.F."/>
            <person name="MacCabe A."/>
            <person name="Maekelae M.R."/>
            <person name="Malavazi I."/>
            <person name="Melin P."/>
            <person name="Meyer V."/>
            <person name="Mielnichuk N."/>
            <person name="Miskei M."/>
            <person name="Molnar A.P."/>
            <person name="Mule G."/>
            <person name="Ngan C.Y."/>
            <person name="Orejas M."/>
            <person name="Orosz E."/>
            <person name="Ouedraogo J.P."/>
            <person name="Overkamp K.M."/>
            <person name="Park H.-S."/>
            <person name="Perrone G."/>
            <person name="Piumi F."/>
            <person name="Punt P.J."/>
            <person name="Ram A.F."/>
            <person name="Ramon A."/>
            <person name="Rauscher S."/>
            <person name="Record E."/>
            <person name="Riano-Pachon D.M."/>
            <person name="Robert V."/>
            <person name="Roehrig J."/>
            <person name="Ruller R."/>
            <person name="Salamov A."/>
            <person name="Salih N.S."/>
            <person name="Samson R.A."/>
            <person name="Sandor E."/>
            <person name="Sanguinetti M."/>
            <person name="Schuetze T."/>
            <person name="Sepcic K."/>
            <person name="Shelest E."/>
            <person name="Sherlock G."/>
            <person name="Sophianopoulou V."/>
            <person name="Squina F.M."/>
            <person name="Sun H."/>
            <person name="Susca A."/>
            <person name="Todd R.B."/>
            <person name="Tsang A."/>
            <person name="Unkles S.E."/>
            <person name="van de Wiele N."/>
            <person name="van Rossen-Uffink D."/>
            <person name="Oliveira J.V."/>
            <person name="Vesth T.C."/>
            <person name="Visser J."/>
            <person name="Yu J.-H."/>
            <person name="Zhou M."/>
            <person name="Andersen M.R."/>
            <person name="Archer D.B."/>
            <person name="Baker S.E."/>
            <person name="Benoit I."/>
            <person name="Brakhage A.A."/>
            <person name="Braus G.H."/>
            <person name="Fischer R."/>
            <person name="Frisvad J.C."/>
            <person name="Goldman G.H."/>
            <person name="Houbraken J."/>
            <person name="Oakley B."/>
            <person name="Pocsi I."/>
            <person name="Scazzocchio C."/>
            <person name="Seiboth B."/>
            <person name="vanKuyk P.A."/>
            <person name="Wortman J."/>
            <person name="Dyer P.S."/>
            <person name="Grigoriev I.V."/>
        </authorList>
    </citation>
    <scope>NUCLEOTIDE SEQUENCE [LARGE SCALE GENOMIC DNA]</scope>
    <source>
        <strain evidence="4">CBS 583.65</strain>
    </source>
</reference>
<keyword evidence="2" id="KW-1133">Transmembrane helix</keyword>
<keyword evidence="2" id="KW-0812">Transmembrane</keyword>
<dbReference type="GeneID" id="63724425"/>
<evidence type="ECO:0000256" key="1">
    <source>
        <dbReference type="SAM" id="MobiDB-lite"/>
    </source>
</evidence>
<name>A0A1L9P727_ASPVE</name>
<dbReference type="Proteomes" id="UP000184073">
    <property type="component" value="Unassembled WGS sequence"/>
</dbReference>
<feature type="compositionally biased region" description="Polar residues" evidence="1">
    <location>
        <begin position="120"/>
        <end position="129"/>
    </location>
</feature>
<gene>
    <name evidence="3" type="ORF">ASPVEDRAFT_183745</name>
</gene>
<keyword evidence="4" id="KW-1185">Reference proteome</keyword>
<feature type="region of interest" description="Disordered" evidence="1">
    <location>
        <begin position="293"/>
        <end position="321"/>
    </location>
</feature>
<dbReference type="AlphaFoldDB" id="A0A1L9P727"/>
<dbReference type="EMBL" id="KV878125">
    <property type="protein sequence ID" value="OJI97243.1"/>
    <property type="molecule type" value="Genomic_DNA"/>
</dbReference>
<proteinExistence type="predicted"/>
<keyword evidence="2" id="KW-0472">Membrane</keyword>
<feature type="compositionally biased region" description="Polar residues" evidence="1">
    <location>
        <begin position="300"/>
        <end position="309"/>
    </location>
</feature>